<dbReference type="EMBL" id="JACTNF010000015">
    <property type="protein sequence ID" value="MBO1075886.1"/>
    <property type="molecule type" value="Genomic_DNA"/>
</dbReference>
<evidence type="ECO:0000313" key="7">
    <source>
        <dbReference type="Proteomes" id="UP001518990"/>
    </source>
</evidence>
<dbReference type="InterPro" id="IPR010982">
    <property type="entry name" value="Lambda_DNA-bd_dom_sf"/>
</dbReference>
<evidence type="ECO:0000256" key="3">
    <source>
        <dbReference type="ARBA" id="ARBA00023125"/>
    </source>
</evidence>
<dbReference type="SMART" id="SM00354">
    <property type="entry name" value="HTH_LACI"/>
    <property type="match status" value="1"/>
</dbReference>
<name>A0ABS3KEI2_9PROT</name>
<reference evidence="6 7" key="1">
    <citation type="submission" date="2020-09" db="EMBL/GenBank/DDBJ databases">
        <title>Roseomonas.</title>
        <authorList>
            <person name="Zhu W."/>
        </authorList>
    </citation>
    <scope>NUCLEOTIDE SEQUENCE [LARGE SCALE GENOMIC DNA]</scope>
    <source>
        <strain evidence="6 7">1311</strain>
    </source>
</reference>
<keyword evidence="4" id="KW-0804">Transcription</keyword>
<dbReference type="Pfam" id="PF13377">
    <property type="entry name" value="Peripla_BP_3"/>
    <property type="match status" value="1"/>
</dbReference>
<dbReference type="InterPro" id="IPR046335">
    <property type="entry name" value="LacI/GalR-like_sensor"/>
</dbReference>
<keyword evidence="2" id="KW-0805">Transcription regulation</keyword>
<dbReference type="Proteomes" id="UP001518990">
    <property type="component" value="Unassembled WGS sequence"/>
</dbReference>
<feature type="domain" description="HTH lacI-type" evidence="5">
    <location>
        <begin position="13"/>
        <end position="67"/>
    </location>
</feature>
<dbReference type="Gene3D" id="3.40.50.2300">
    <property type="match status" value="2"/>
</dbReference>
<protein>
    <submittedName>
        <fullName evidence="6">LacI family DNA-binding transcriptional regulator</fullName>
    </submittedName>
</protein>
<accession>A0ABS3KEI2</accession>
<evidence type="ECO:0000256" key="1">
    <source>
        <dbReference type="ARBA" id="ARBA00022491"/>
    </source>
</evidence>
<dbReference type="PANTHER" id="PTHR30146">
    <property type="entry name" value="LACI-RELATED TRANSCRIPTIONAL REPRESSOR"/>
    <property type="match status" value="1"/>
</dbReference>
<evidence type="ECO:0000256" key="4">
    <source>
        <dbReference type="ARBA" id="ARBA00023163"/>
    </source>
</evidence>
<dbReference type="CDD" id="cd01392">
    <property type="entry name" value="HTH_LacI"/>
    <property type="match status" value="1"/>
</dbReference>
<comment type="caution">
    <text evidence="6">The sequence shown here is derived from an EMBL/GenBank/DDBJ whole genome shotgun (WGS) entry which is preliminary data.</text>
</comment>
<evidence type="ECO:0000313" key="6">
    <source>
        <dbReference type="EMBL" id="MBO1075886.1"/>
    </source>
</evidence>
<evidence type="ECO:0000256" key="2">
    <source>
        <dbReference type="ARBA" id="ARBA00023015"/>
    </source>
</evidence>
<proteinExistence type="predicted"/>
<dbReference type="SUPFAM" id="SSF53822">
    <property type="entry name" value="Periplasmic binding protein-like I"/>
    <property type="match status" value="1"/>
</dbReference>
<keyword evidence="1" id="KW-0678">Repressor</keyword>
<dbReference type="RefSeq" id="WP_207448388.1">
    <property type="nucleotide sequence ID" value="NZ_CP061095.1"/>
</dbReference>
<dbReference type="InterPro" id="IPR028082">
    <property type="entry name" value="Peripla_BP_I"/>
</dbReference>
<dbReference type="Gene3D" id="1.10.260.40">
    <property type="entry name" value="lambda repressor-like DNA-binding domains"/>
    <property type="match status" value="1"/>
</dbReference>
<sequence>MAKTRAPGPIRAATAHDVARLAGVSQSAVSRAFTPGASIAPDTARKVAEAAARLGYRPNLIARSLITRRSSIIGVAAAYLENPFYPAMLEALSTALEGAGYRVLLFTARPGESSDPILEEVLRYRLDALVMASASLSSRFALECRQAGIPVVLLNRRTEDGATSSVTGDNHGGAALIARFLAAGGHRRPAFIAGLENASTSREREAGFREALAALGLPPPLRAVGHYDFAEAARAARELLSAPERPDALFCANDHMAFAALGVARREFGLEPGREVSIIGFDDAGPASWPVVDLTTYAQPIQPMAARVLSILSHHLADPAAPAVGAVMPGELVLRGSARLPPQGVVTQEGRLVWKP</sequence>
<gene>
    <name evidence="6" type="ORF">IAI60_14810</name>
</gene>
<dbReference type="InterPro" id="IPR000843">
    <property type="entry name" value="HTH_LacI"/>
</dbReference>
<dbReference type="PANTHER" id="PTHR30146:SF95">
    <property type="entry name" value="RIBOSE OPERON REPRESSOR"/>
    <property type="match status" value="1"/>
</dbReference>
<evidence type="ECO:0000259" key="5">
    <source>
        <dbReference type="PROSITE" id="PS50932"/>
    </source>
</evidence>
<dbReference type="PROSITE" id="PS50932">
    <property type="entry name" value="HTH_LACI_2"/>
    <property type="match status" value="1"/>
</dbReference>
<dbReference type="GO" id="GO:0003677">
    <property type="term" value="F:DNA binding"/>
    <property type="evidence" value="ECO:0007669"/>
    <property type="project" value="UniProtKB-KW"/>
</dbReference>
<organism evidence="6 7">
    <name type="scientific">Roseomonas marmotae</name>
    <dbReference type="NCBI Taxonomy" id="2768161"/>
    <lineage>
        <taxon>Bacteria</taxon>
        <taxon>Pseudomonadati</taxon>
        <taxon>Pseudomonadota</taxon>
        <taxon>Alphaproteobacteria</taxon>
        <taxon>Acetobacterales</taxon>
        <taxon>Roseomonadaceae</taxon>
        <taxon>Roseomonas</taxon>
    </lineage>
</organism>
<dbReference type="SUPFAM" id="SSF47413">
    <property type="entry name" value="lambda repressor-like DNA-binding domains"/>
    <property type="match status" value="1"/>
</dbReference>
<dbReference type="Pfam" id="PF00356">
    <property type="entry name" value="LacI"/>
    <property type="match status" value="1"/>
</dbReference>
<keyword evidence="7" id="KW-1185">Reference proteome</keyword>
<dbReference type="CDD" id="cd06278">
    <property type="entry name" value="PBP1_LacI-like"/>
    <property type="match status" value="1"/>
</dbReference>
<keyword evidence="3 6" id="KW-0238">DNA-binding</keyword>